<dbReference type="SUPFAM" id="SSF55874">
    <property type="entry name" value="ATPase domain of HSP90 chaperone/DNA topoisomerase II/histidine kinase"/>
    <property type="match status" value="1"/>
</dbReference>
<evidence type="ECO:0000259" key="12">
    <source>
        <dbReference type="Pfam" id="PF07730"/>
    </source>
</evidence>
<dbReference type="Pfam" id="PF02518">
    <property type="entry name" value="HATPase_c"/>
    <property type="match status" value="1"/>
</dbReference>
<gene>
    <name evidence="13" type="ORF">FH965_39110</name>
</gene>
<dbReference type="InterPro" id="IPR003594">
    <property type="entry name" value="HATPase_dom"/>
</dbReference>
<organism evidence="13 14">
    <name type="scientific">Streptomyces spectabilis</name>
    <dbReference type="NCBI Taxonomy" id="68270"/>
    <lineage>
        <taxon>Bacteria</taxon>
        <taxon>Bacillati</taxon>
        <taxon>Actinomycetota</taxon>
        <taxon>Actinomycetes</taxon>
        <taxon>Kitasatosporales</taxon>
        <taxon>Streptomycetaceae</taxon>
        <taxon>Streptomyces</taxon>
    </lineage>
</organism>
<dbReference type="GO" id="GO:0046983">
    <property type="term" value="F:protein dimerization activity"/>
    <property type="evidence" value="ECO:0007669"/>
    <property type="project" value="InterPro"/>
</dbReference>
<accession>A0A516RJI6</accession>
<dbReference type="Gene3D" id="1.20.5.1930">
    <property type="match status" value="1"/>
</dbReference>
<keyword evidence="10" id="KW-0812">Transmembrane</keyword>
<feature type="transmembrane region" description="Helical" evidence="10">
    <location>
        <begin position="78"/>
        <end position="96"/>
    </location>
</feature>
<evidence type="ECO:0000256" key="3">
    <source>
        <dbReference type="ARBA" id="ARBA00022553"/>
    </source>
</evidence>
<evidence type="ECO:0000256" key="10">
    <source>
        <dbReference type="SAM" id="Phobius"/>
    </source>
</evidence>
<comment type="catalytic activity">
    <reaction evidence="1">
        <text>ATP + protein L-histidine = ADP + protein N-phospho-L-histidine.</text>
        <dbReference type="EC" id="2.7.13.3"/>
    </reaction>
</comment>
<dbReference type="EMBL" id="CP040916">
    <property type="protein sequence ID" value="QDQ15827.1"/>
    <property type="molecule type" value="Genomic_DNA"/>
</dbReference>
<name>A0A516RJI6_STRST</name>
<keyword evidence="3" id="KW-0597">Phosphoprotein</keyword>
<evidence type="ECO:0000256" key="6">
    <source>
        <dbReference type="ARBA" id="ARBA00022777"/>
    </source>
</evidence>
<keyword evidence="10" id="KW-0472">Membrane</keyword>
<evidence type="ECO:0000256" key="9">
    <source>
        <dbReference type="SAM" id="MobiDB-lite"/>
    </source>
</evidence>
<evidence type="ECO:0000256" key="4">
    <source>
        <dbReference type="ARBA" id="ARBA00022679"/>
    </source>
</evidence>
<feature type="region of interest" description="Disordered" evidence="9">
    <location>
        <begin position="318"/>
        <end position="337"/>
    </location>
</feature>
<sequence>MNRRHTLLLALPPALLLWLGDLVSNRPDGSWLPLVSGPLALGALLACHRVAIGTLTAAAASASGALTLGMLRFAPSGGSWGVLESAALLVLLAVAARTARVPAAYVLCPLLAVAIAAAPVRMGFPSDAQTFAFLLTVAAGGALALGCYLRSLDRRRADAVTAVQEAERLALARDLHDFVAHHVTGIVVQAQAARTIRETAPEQLDPLLAGIERAGTETLASMRRLVHVLRAAPDAPTRPGDLLTELAALVAAHGDGGRAAATLDVTADARALALAPEVETSAHRVVQESLTNVRRHAPGAGEVRVRLTAHGGRLRVEVGNGPAPAGERPPPGGSGGLGLVGLRERVEAVGGRFAAGPAPDGGWRVRAEFPPAHLPH</sequence>
<dbReference type="InterPro" id="IPR050482">
    <property type="entry name" value="Sensor_HK_TwoCompSys"/>
</dbReference>
<dbReference type="GO" id="GO:0005524">
    <property type="term" value="F:ATP binding"/>
    <property type="evidence" value="ECO:0007669"/>
    <property type="project" value="UniProtKB-KW"/>
</dbReference>
<keyword evidence="7" id="KW-0067">ATP-binding</keyword>
<dbReference type="AlphaFoldDB" id="A0A516RJI6"/>
<dbReference type="InterPro" id="IPR036890">
    <property type="entry name" value="HATPase_C_sf"/>
</dbReference>
<protein>
    <recommendedName>
        <fullName evidence="2">histidine kinase</fullName>
        <ecNumber evidence="2">2.7.13.3</ecNumber>
    </recommendedName>
</protein>
<feature type="domain" description="Histidine kinase/HSP90-like ATPase" evidence="11">
    <location>
        <begin position="279"/>
        <end position="371"/>
    </location>
</feature>
<keyword evidence="5" id="KW-0547">Nucleotide-binding</keyword>
<dbReference type="GO" id="GO:0000155">
    <property type="term" value="F:phosphorelay sensor kinase activity"/>
    <property type="evidence" value="ECO:0007669"/>
    <property type="project" value="InterPro"/>
</dbReference>
<evidence type="ECO:0000256" key="1">
    <source>
        <dbReference type="ARBA" id="ARBA00000085"/>
    </source>
</evidence>
<proteinExistence type="predicted"/>
<dbReference type="CDD" id="cd16917">
    <property type="entry name" value="HATPase_UhpB-NarQ-NarX-like"/>
    <property type="match status" value="1"/>
</dbReference>
<feature type="transmembrane region" description="Helical" evidence="10">
    <location>
        <begin position="130"/>
        <end position="149"/>
    </location>
</feature>
<dbReference type="GO" id="GO:0016020">
    <property type="term" value="C:membrane"/>
    <property type="evidence" value="ECO:0007669"/>
    <property type="project" value="InterPro"/>
</dbReference>
<reference evidence="13 14" key="1">
    <citation type="journal article" date="2019" name="J. Ind. Microbiol. Biotechnol.">
        <title>The complete genomic sequence of Streptomyces spectabilis NRRL-2792 and identification of secondary metabolite biosynthetic gene clusters.</title>
        <authorList>
            <person name="Sinha A."/>
            <person name="Phillips-Salemka S."/>
            <person name="Niraula T.A."/>
            <person name="Short K.A."/>
            <person name="Niraula N.P."/>
        </authorList>
    </citation>
    <scope>NUCLEOTIDE SEQUENCE [LARGE SCALE GENOMIC DNA]</scope>
    <source>
        <strain evidence="13 14">NRRL 2792</strain>
    </source>
</reference>
<keyword evidence="6 13" id="KW-0418">Kinase</keyword>
<evidence type="ECO:0000256" key="7">
    <source>
        <dbReference type="ARBA" id="ARBA00022840"/>
    </source>
</evidence>
<evidence type="ECO:0000313" key="14">
    <source>
        <dbReference type="Proteomes" id="UP000316806"/>
    </source>
</evidence>
<evidence type="ECO:0000313" key="13">
    <source>
        <dbReference type="EMBL" id="QDQ15827.1"/>
    </source>
</evidence>
<evidence type="ECO:0000256" key="2">
    <source>
        <dbReference type="ARBA" id="ARBA00012438"/>
    </source>
</evidence>
<dbReference type="EC" id="2.7.13.3" evidence="2"/>
<evidence type="ECO:0000259" key="11">
    <source>
        <dbReference type="Pfam" id="PF02518"/>
    </source>
</evidence>
<keyword evidence="4" id="KW-0808">Transferase</keyword>
<dbReference type="Gene3D" id="3.30.565.10">
    <property type="entry name" value="Histidine kinase-like ATPase, C-terminal domain"/>
    <property type="match status" value="1"/>
</dbReference>
<dbReference type="Pfam" id="PF07730">
    <property type="entry name" value="HisKA_3"/>
    <property type="match status" value="1"/>
</dbReference>
<keyword evidence="8" id="KW-0902">Two-component regulatory system</keyword>
<dbReference type="InterPro" id="IPR011712">
    <property type="entry name" value="Sig_transdc_His_kin_sub3_dim/P"/>
</dbReference>
<feature type="domain" description="Signal transduction histidine kinase subgroup 3 dimerisation and phosphoacceptor" evidence="12">
    <location>
        <begin position="167"/>
        <end position="232"/>
    </location>
</feature>
<keyword evidence="10" id="KW-1133">Transmembrane helix</keyword>
<dbReference type="PANTHER" id="PTHR24421:SF10">
    <property type="entry name" value="NITRATE_NITRITE SENSOR PROTEIN NARQ"/>
    <property type="match status" value="1"/>
</dbReference>
<feature type="transmembrane region" description="Helical" evidence="10">
    <location>
        <begin position="103"/>
        <end position="124"/>
    </location>
</feature>
<dbReference type="RefSeq" id="WP_144323029.1">
    <property type="nucleotide sequence ID" value="NZ_CP040916.1"/>
</dbReference>
<dbReference type="Proteomes" id="UP000316806">
    <property type="component" value="Chromosome"/>
</dbReference>
<evidence type="ECO:0000256" key="5">
    <source>
        <dbReference type="ARBA" id="ARBA00022741"/>
    </source>
</evidence>
<evidence type="ECO:0000256" key="8">
    <source>
        <dbReference type="ARBA" id="ARBA00023012"/>
    </source>
</evidence>
<dbReference type="PANTHER" id="PTHR24421">
    <property type="entry name" value="NITRATE/NITRITE SENSOR PROTEIN NARX-RELATED"/>
    <property type="match status" value="1"/>
</dbReference>